<accession>A0AA96RIE3</accession>
<keyword evidence="1" id="KW-0805">Transcription regulation</keyword>
<dbReference type="Gene3D" id="1.10.10.60">
    <property type="entry name" value="Homeodomain-like"/>
    <property type="match status" value="2"/>
</dbReference>
<dbReference type="SUPFAM" id="SSF46689">
    <property type="entry name" value="Homeodomain-like"/>
    <property type="match status" value="2"/>
</dbReference>
<dbReference type="InterPro" id="IPR003313">
    <property type="entry name" value="AraC-bd"/>
</dbReference>
<keyword evidence="6" id="KW-1185">Reference proteome</keyword>
<gene>
    <name evidence="5" type="ORF">MJB10_16395</name>
</gene>
<feature type="domain" description="HTH araC/xylS-type" evidence="4">
    <location>
        <begin position="189"/>
        <end position="287"/>
    </location>
</feature>
<dbReference type="AlphaFoldDB" id="A0AA96RIE3"/>
<evidence type="ECO:0000256" key="3">
    <source>
        <dbReference type="ARBA" id="ARBA00023163"/>
    </source>
</evidence>
<dbReference type="GO" id="GO:0003700">
    <property type="term" value="F:DNA-binding transcription factor activity"/>
    <property type="evidence" value="ECO:0007669"/>
    <property type="project" value="InterPro"/>
</dbReference>
<dbReference type="InterPro" id="IPR037923">
    <property type="entry name" value="HTH-like"/>
</dbReference>
<sequence length="294" mass="34778">MKRIENINLSTTPYRLSFRHLTDRDYQGYYHCHQGMEFLFIHQGNGHVKVDNQIIRVAPGTLIYFQPYQLHRVQINISTDQPYERTVISFEPAVFTSYIDPLVHLAEYYNYLWQGKLPKQYVEALTEDSDLYRIFELFHKRLATCKKTEIQHEFGVLIIRLLHALHEMGFNDSDSISDTDSLRLKRHSETIMTWIEEHYMKDITLAQISEDLHLSKTYISRIFREETGASLMDYLTARRIRQATFLLHETDLPVELIGENVGFPNFSYFCQVFKKHTGFSPNQLRKNKFAPPFL</sequence>
<evidence type="ECO:0000313" key="5">
    <source>
        <dbReference type="EMBL" id="WNR42695.1"/>
    </source>
</evidence>
<dbReference type="KEGG" id="proo:MJB10_16395"/>
<dbReference type="SUPFAM" id="SSF51215">
    <property type="entry name" value="Regulatory protein AraC"/>
    <property type="match status" value="1"/>
</dbReference>
<name>A0AA96RIE3_9BACL</name>
<dbReference type="InterPro" id="IPR009057">
    <property type="entry name" value="Homeodomain-like_sf"/>
</dbReference>
<dbReference type="Gene3D" id="2.60.120.10">
    <property type="entry name" value="Jelly Rolls"/>
    <property type="match status" value="1"/>
</dbReference>
<organism evidence="5 6">
    <name type="scientific">Paenibacillus roseopurpureus</name>
    <dbReference type="NCBI Taxonomy" id="2918901"/>
    <lineage>
        <taxon>Bacteria</taxon>
        <taxon>Bacillati</taxon>
        <taxon>Bacillota</taxon>
        <taxon>Bacilli</taxon>
        <taxon>Bacillales</taxon>
        <taxon>Paenibacillaceae</taxon>
        <taxon>Paenibacillus</taxon>
    </lineage>
</organism>
<dbReference type="Proteomes" id="UP001304650">
    <property type="component" value="Chromosome"/>
</dbReference>
<dbReference type="SMART" id="SM00342">
    <property type="entry name" value="HTH_ARAC"/>
    <property type="match status" value="1"/>
</dbReference>
<dbReference type="PANTHER" id="PTHR43280:SF28">
    <property type="entry name" value="HTH-TYPE TRANSCRIPTIONAL ACTIVATOR RHAS"/>
    <property type="match status" value="1"/>
</dbReference>
<dbReference type="EMBL" id="CP130319">
    <property type="protein sequence ID" value="WNR42695.1"/>
    <property type="molecule type" value="Genomic_DNA"/>
</dbReference>
<dbReference type="GO" id="GO:0043565">
    <property type="term" value="F:sequence-specific DNA binding"/>
    <property type="evidence" value="ECO:0007669"/>
    <property type="project" value="InterPro"/>
</dbReference>
<protein>
    <submittedName>
        <fullName evidence="5">AraC family transcriptional regulator</fullName>
    </submittedName>
</protein>
<dbReference type="PROSITE" id="PS01124">
    <property type="entry name" value="HTH_ARAC_FAMILY_2"/>
    <property type="match status" value="1"/>
</dbReference>
<dbReference type="PANTHER" id="PTHR43280">
    <property type="entry name" value="ARAC-FAMILY TRANSCRIPTIONAL REGULATOR"/>
    <property type="match status" value="1"/>
</dbReference>
<evidence type="ECO:0000313" key="6">
    <source>
        <dbReference type="Proteomes" id="UP001304650"/>
    </source>
</evidence>
<keyword evidence="2" id="KW-0238">DNA-binding</keyword>
<dbReference type="Pfam" id="PF12833">
    <property type="entry name" value="HTH_18"/>
    <property type="match status" value="1"/>
</dbReference>
<evidence type="ECO:0000256" key="2">
    <source>
        <dbReference type="ARBA" id="ARBA00023125"/>
    </source>
</evidence>
<keyword evidence="3" id="KW-0804">Transcription</keyword>
<dbReference type="InterPro" id="IPR014710">
    <property type="entry name" value="RmlC-like_jellyroll"/>
</dbReference>
<proteinExistence type="predicted"/>
<reference evidence="5" key="1">
    <citation type="submission" date="2022-02" db="EMBL/GenBank/DDBJ databases">
        <title>Paenibacillus sp. MBLB1832 Whole Genome Shotgun Sequencing.</title>
        <authorList>
            <person name="Hwang C.Y."/>
            <person name="Cho E.-S."/>
            <person name="Seo M.-J."/>
        </authorList>
    </citation>
    <scope>NUCLEOTIDE SEQUENCE</scope>
    <source>
        <strain evidence="5">MBLB1832</strain>
    </source>
</reference>
<dbReference type="Pfam" id="PF02311">
    <property type="entry name" value="AraC_binding"/>
    <property type="match status" value="1"/>
</dbReference>
<evidence type="ECO:0000259" key="4">
    <source>
        <dbReference type="PROSITE" id="PS01124"/>
    </source>
</evidence>
<dbReference type="InterPro" id="IPR018060">
    <property type="entry name" value="HTH_AraC"/>
</dbReference>
<dbReference type="RefSeq" id="WP_314796351.1">
    <property type="nucleotide sequence ID" value="NZ_CP130319.1"/>
</dbReference>
<evidence type="ECO:0000256" key="1">
    <source>
        <dbReference type="ARBA" id="ARBA00023015"/>
    </source>
</evidence>